<dbReference type="PANTHER" id="PTHR36175">
    <property type="entry name" value="CYANOPHYCINASE"/>
    <property type="match status" value="1"/>
</dbReference>
<keyword evidence="2" id="KW-0732">Signal</keyword>
<proteinExistence type="predicted"/>
<dbReference type="PIRSF" id="PIRSF032067">
    <property type="entry name" value="Cyanophycinase"/>
    <property type="match status" value="1"/>
</dbReference>
<reference evidence="4" key="1">
    <citation type="journal article" date="2018" name="Front. Microbiol.">
        <title>Genome-Based Analysis Reveals the Taxonomy and Diversity of the Family Idiomarinaceae.</title>
        <authorList>
            <person name="Liu Y."/>
            <person name="Lai Q."/>
            <person name="Shao Z."/>
        </authorList>
    </citation>
    <scope>NUCLEOTIDE SEQUENCE [LARGE SCALE GENOMIC DNA]</scope>
    <source>
        <strain evidence="4">R22</strain>
    </source>
</reference>
<keyword evidence="4" id="KW-1185">Reference proteome</keyword>
<dbReference type="CDD" id="cd03145">
    <property type="entry name" value="GAT1_cyanophycinase"/>
    <property type="match status" value="1"/>
</dbReference>
<feature type="active site" description="Charge relay system" evidence="1">
    <location>
        <position position="394"/>
    </location>
</feature>
<feature type="signal peptide" evidence="2">
    <location>
        <begin position="1"/>
        <end position="24"/>
    </location>
</feature>
<dbReference type="InterPro" id="IPR029062">
    <property type="entry name" value="Class_I_gatase-like"/>
</dbReference>
<sequence>MVKSLFSLLSLAALSSVFSAPLSAADDDTYRHLLLAGGGLEACSSFASDNCDDVDWIDKDTMRTDRYLNLSKKFRSKATAESVWPTYREETRKKVADALELIHERLKEDVVPERVFLREFTRRATQQLYNALSDAEWNRIIDLIELPVPDSAREVVNLDENLKGESKAIFQRFVEMAQSVAGDEQKPTIYFLTSASRNPYDAIDFYSSVLEQLGAEARWLPLDSALVKAQREGRCDELAKVQQEQLGVYERDRVHRDYYQEQVAFCKDSDGAAEMIANADGLFFNGGDQNLTRSTFVKANNEPGDVLKTIIAAVQQKEVVVGGTSAGTSVMTSKPMISNGTTAQAIKEGAIASDPPPFGCDLDTTCPPNVGPDSLTYHPLGGLSLFHYATLDTHFSERGRHGRLMRLAASSSTPLSIGVDENTAMEVNLESGAFDIIGERGVFFVEDAQGTDSAVAGTFHYLVAGASGVISPYGLQTAEFAEGDDVVQTEPTTNFLTDRGLIDSMRILCGERKQFSLLNKDFRLIAQRGESSRVQSSGGECQIINGSIGIAWQPQEQL</sequence>
<evidence type="ECO:0000313" key="4">
    <source>
        <dbReference type="Proteomes" id="UP000288058"/>
    </source>
</evidence>
<dbReference type="OrthoDB" id="9799980at2"/>
<dbReference type="Proteomes" id="UP000288058">
    <property type="component" value="Unassembled WGS sequence"/>
</dbReference>
<dbReference type="GO" id="GO:0016787">
    <property type="term" value="F:hydrolase activity"/>
    <property type="evidence" value="ECO:0007669"/>
    <property type="project" value="InterPro"/>
</dbReference>
<protein>
    <submittedName>
        <fullName evidence="3">Cyanophycinase</fullName>
    </submittedName>
</protein>
<evidence type="ECO:0000313" key="3">
    <source>
        <dbReference type="EMBL" id="RUO66957.1"/>
    </source>
</evidence>
<name>A0A432YUF9_9GAMM</name>
<comment type="caution">
    <text evidence="3">The sequence shown here is derived from an EMBL/GenBank/DDBJ whole genome shotgun (WGS) entry which is preliminary data.</text>
</comment>
<dbReference type="SUPFAM" id="SSF52317">
    <property type="entry name" value="Class I glutamine amidotransferase-like"/>
    <property type="match status" value="1"/>
</dbReference>
<feature type="chain" id="PRO_5019514491" evidence="2">
    <location>
        <begin position="25"/>
        <end position="558"/>
    </location>
</feature>
<dbReference type="Gene3D" id="3.40.50.880">
    <property type="match status" value="1"/>
</dbReference>
<evidence type="ECO:0000256" key="1">
    <source>
        <dbReference type="PIRSR" id="PIRSR032067-1"/>
    </source>
</evidence>
<dbReference type="PANTHER" id="PTHR36175:SF1">
    <property type="entry name" value="CYANOPHYCINASE"/>
    <property type="match status" value="1"/>
</dbReference>
<dbReference type="InterPro" id="IPR011811">
    <property type="entry name" value="Peptidase_S51_cyanophycinase"/>
</dbReference>
<gene>
    <name evidence="3" type="ORF">CWI78_10630</name>
</gene>
<accession>A0A432YUF9</accession>
<dbReference type="RefSeq" id="WP_126782788.1">
    <property type="nucleotide sequence ID" value="NZ_PIQC01000008.1"/>
</dbReference>
<dbReference type="EMBL" id="PIQC01000008">
    <property type="protein sequence ID" value="RUO66957.1"/>
    <property type="molecule type" value="Genomic_DNA"/>
</dbReference>
<organism evidence="3 4">
    <name type="scientific">Idiomarina ramblicola</name>
    <dbReference type="NCBI Taxonomy" id="263724"/>
    <lineage>
        <taxon>Bacteria</taxon>
        <taxon>Pseudomonadati</taxon>
        <taxon>Pseudomonadota</taxon>
        <taxon>Gammaproteobacteria</taxon>
        <taxon>Alteromonadales</taxon>
        <taxon>Idiomarinaceae</taxon>
        <taxon>Idiomarina</taxon>
    </lineage>
</organism>
<feature type="active site" description="Charge relay system" evidence="1">
    <location>
        <position position="421"/>
    </location>
</feature>
<feature type="active site" description="Charge relay system" evidence="1">
    <location>
        <position position="325"/>
    </location>
</feature>
<evidence type="ECO:0000256" key="2">
    <source>
        <dbReference type="SAM" id="SignalP"/>
    </source>
</evidence>
<dbReference type="AlphaFoldDB" id="A0A432YUF9"/>